<name>A0ACC0UD11_9AGAM</name>
<gene>
    <name evidence="1" type="ORF">F5148DRAFT_745906</name>
</gene>
<keyword evidence="2" id="KW-1185">Reference proteome</keyword>
<sequence length="234" mass="24182">MVCRAQTTRLPLRCQLRIVHALSLDKGKGKEIAYSPEAGRSTSRINDGKGNAVVPLFDPATLGHHLADEEIFSPGAAAQRRLAGLRSTDPPQANIFSAGPRGNDLLSSMLGMSSGRDIDGPSTGFRMGARPTGSLIGSVGSSGLSSSSNRFGGGRLGRSGDLDDMGSLGDGVNGLSSLLGNVSRLGAYTSREGARGAENDGDNNETDNVDSLFIPSWHLWGGTGIQSKLSNGGV</sequence>
<protein>
    <submittedName>
        <fullName evidence="1">Uncharacterized protein</fullName>
    </submittedName>
</protein>
<accession>A0ACC0UD11</accession>
<comment type="caution">
    <text evidence="1">The sequence shown here is derived from an EMBL/GenBank/DDBJ whole genome shotgun (WGS) entry which is preliminary data.</text>
</comment>
<dbReference type="Proteomes" id="UP001207468">
    <property type="component" value="Unassembled WGS sequence"/>
</dbReference>
<reference evidence="1" key="1">
    <citation type="submission" date="2021-03" db="EMBL/GenBank/DDBJ databases">
        <title>Evolutionary priming and transition to the ectomycorrhizal habit in an iconic lineage of mushroom-forming fungi: is preadaptation a requirement?</title>
        <authorList>
            <consortium name="DOE Joint Genome Institute"/>
            <person name="Looney B.P."/>
            <person name="Miyauchi S."/>
            <person name="Morin E."/>
            <person name="Drula E."/>
            <person name="Courty P.E."/>
            <person name="Chicoki N."/>
            <person name="Fauchery L."/>
            <person name="Kohler A."/>
            <person name="Kuo A."/>
            <person name="LaButti K."/>
            <person name="Pangilinan J."/>
            <person name="Lipzen A."/>
            <person name="Riley R."/>
            <person name="Andreopoulos W."/>
            <person name="He G."/>
            <person name="Johnson J."/>
            <person name="Barry K.W."/>
            <person name="Grigoriev I.V."/>
            <person name="Nagy L."/>
            <person name="Hibbett D."/>
            <person name="Henrissat B."/>
            <person name="Matheny P.B."/>
            <person name="Labbe J."/>
            <person name="Martin A.F."/>
        </authorList>
    </citation>
    <scope>NUCLEOTIDE SEQUENCE</scope>
    <source>
        <strain evidence="1">BPL698</strain>
    </source>
</reference>
<evidence type="ECO:0000313" key="2">
    <source>
        <dbReference type="Proteomes" id="UP001207468"/>
    </source>
</evidence>
<dbReference type="EMBL" id="JAGFNK010000062">
    <property type="protein sequence ID" value="KAI9509518.1"/>
    <property type="molecule type" value="Genomic_DNA"/>
</dbReference>
<evidence type="ECO:0000313" key="1">
    <source>
        <dbReference type="EMBL" id="KAI9509518.1"/>
    </source>
</evidence>
<proteinExistence type="predicted"/>
<organism evidence="1 2">
    <name type="scientific">Russula earlei</name>
    <dbReference type="NCBI Taxonomy" id="71964"/>
    <lineage>
        <taxon>Eukaryota</taxon>
        <taxon>Fungi</taxon>
        <taxon>Dikarya</taxon>
        <taxon>Basidiomycota</taxon>
        <taxon>Agaricomycotina</taxon>
        <taxon>Agaricomycetes</taxon>
        <taxon>Russulales</taxon>
        <taxon>Russulaceae</taxon>
        <taxon>Russula</taxon>
    </lineage>
</organism>